<dbReference type="Gene3D" id="2.130.10.130">
    <property type="entry name" value="Integrin alpha, N-terminal"/>
    <property type="match status" value="3"/>
</dbReference>
<dbReference type="Pfam" id="PF01839">
    <property type="entry name" value="FG-GAP"/>
    <property type="match status" value="6"/>
</dbReference>
<protein>
    <recommendedName>
        <fullName evidence="7">T9SS type A sorting domain-containing protein</fullName>
    </recommendedName>
</protein>
<dbReference type="GO" id="GO:0098609">
    <property type="term" value="P:cell-cell adhesion"/>
    <property type="evidence" value="ECO:0007669"/>
    <property type="project" value="TreeGrafter"/>
</dbReference>
<proteinExistence type="predicted"/>
<dbReference type="SMART" id="SM00191">
    <property type="entry name" value="Int_alpha"/>
    <property type="match status" value="7"/>
</dbReference>
<sequence length="623" mass="65783">MRKVVGVLIAIGVVGSLTAPAVVKAVVLDGAQAGDKYGWAVAHAGDVNKDGLSDFLVGIPNRNSNGENAGEVHLYLGRVGVLPTKPDLVIKGETGGDEFGYAVSTAGDVNGDGYDDWLVGAPGRDSNGLDAGTVYLFLGSSNPNKNDDQVFDGDLPGGRFGASVAGGFDFNGDRRDDFAAGAPDHNGAGLRAGQVRIFTSGGESYADEAYAIEGDFPNWALGFSLDSAGDVNGDGRDDVIAGAPQPHDLNSGRAVIWYGTSFSLGEPSRTLLSGEVGTDRFGWDVSGAGDINGDRKADVLVGAPENGFKNGAIYLFHGGSNMNTNYDWRVKGDKGGDLLGYSVDGGFDWDGDEWADVIAGAPGTDDVASGAGRVYVYSGKNNLPNIPDLVRDPEPPVASFEADDAFGSSIRFVGSYNGDGFAEVLVGAPNGNTDGGAEAGYVNFMSFEDSFVPVSLIMFQATSVVGTTQLAWEVADATSVLGFRLEGWDGTQYQSLHEGWLNAQVRDWSHDKQNYRSYRLYALERNSGVRLMAETKGAGGSSVQLLGANPFQDRILFQVFSGPSKVDVLDAQGRRVRQVGLDGVGAGQWDGRDERGVRVPAGVYFLRFQEGSRFESVKVHRLP</sequence>
<dbReference type="PRINTS" id="PR01185">
    <property type="entry name" value="INTEGRINA"/>
</dbReference>
<evidence type="ECO:0000313" key="5">
    <source>
        <dbReference type="EMBL" id="NNF07059.1"/>
    </source>
</evidence>
<gene>
    <name evidence="5" type="ORF">HKN21_09885</name>
</gene>
<dbReference type="GO" id="GO:0005178">
    <property type="term" value="F:integrin binding"/>
    <property type="evidence" value="ECO:0007669"/>
    <property type="project" value="TreeGrafter"/>
</dbReference>
<dbReference type="PROSITE" id="PS51470">
    <property type="entry name" value="FG_GAP"/>
    <property type="match status" value="6"/>
</dbReference>
<dbReference type="GO" id="GO:0008305">
    <property type="term" value="C:integrin complex"/>
    <property type="evidence" value="ECO:0007669"/>
    <property type="project" value="InterPro"/>
</dbReference>
<accession>A0A7Y2EC11</accession>
<dbReference type="InterPro" id="IPR013517">
    <property type="entry name" value="FG-GAP"/>
</dbReference>
<dbReference type="Gene3D" id="2.60.40.4070">
    <property type="match status" value="1"/>
</dbReference>
<dbReference type="AlphaFoldDB" id="A0A7Y2EC11"/>
<keyword evidence="2" id="KW-0677">Repeat</keyword>
<organism evidence="5 6">
    <name type="scientific">Eiseniibacteriota bacterium</name>
    <dbReference type="NCBI Taxonomy" id="2212470"/>
    <lineage>
        <taxon>Bacteria</taxon>
        <taxon>Candidatus Eiseniibacteriota</taxon>
    </lineage>
</organism>
<dbReference type="EMBL" id="JABDJR010000392">
    <property type="protein sequence ID" value="NNF07059.1"/>
    <property type="molecule type" value="Genomic_DNA"/>
</dbReference>
<evidence type="ECO:0000256" key="1">
    <source>
        <dbReference type="ARBA" id="ARBA00022729"/>
    </source>
</evidence>
<evidence type="ECO:0000256" key="4">
    <source>
        <dbReference type="SAM" id="SignalP"/>
    </source>
</evidence>
<reference evidence="5 6" key="1">
    <citation type="submission" date="2020-03" db="EMBL/GenBank/DDBJ databases">
        <title>Metabolic flexibility allows generalist bacteria to become dominant in a frequently disturbed ecosystem.</title>
        <authorList>
            <person name="Chen Y.-J."/>
            <person name="Leung P.M."/>
            <person name="Bay S.K."/>
            <person name="Hugenholtz P."/>
            <person name="Kessler A.J."/>
            <person name="Shelley G."/>
            <person name="Waite D.W."/>
            <person name="Cook P.L."/>
            <person name="Greening C."/>
        </authorList>
    </citation>
    <scope>NUCLEOTIDE SEQUENCE [LARGE SCALE GENOMIC DNA]</scope>
    <source>
        <strain evidence="5">SS_bin_28</strain>
    </source>
</reference>
<evidence type="ECO:0000313" key="6">
    <source>
        <dbReference type="Proteomes" id="UP000547674"/>
    </source>
</evidence>
<dbReference type="InterPro" id="IPR028994">
    <property type="entry name" value="Integrin_alpha_N"/>
</dbReference>
<comment type="caution">
    <text evidence="5">The sequence shown here is derived from an EMBL/GenBank/DDBJ whole genome shotgun (WGS) entry which is preliminary data.</text>
</comment>
<dbReference type="Proteomes" id="UP000547674">
    <property type="component" value="Unassembled WGS sequence"/>
</dbReference>
<dbReference type="PANTHER" id="PTHR23220">
    <property type="entry name" value="INTEGRIN ALPHA"/>
    <property type="match status" value="1"/>
</dbReference>
<dbReference type="InterPro" id="IPR013519">
    <property type="entry name" value="Int_alpha_beta-p"/>
</dbReference>
<dbReference type="PANTHER" id="PTHR23220:SF122">
    <property type="entry name" value="INTEGRIN ALPHA-PS1"/>
    <property type="match status" value="1"/>
</dbReference>
<dbReference type="GO" id="GO:0007229">
    <property type="term" value="P:integrin-mediated signaling pathway"/>
    <property type="evidence" value="ECO:0007669"/>
    <property type="project" value="TreeGrafter"/>
</dbReference>
<dbReference type="GO" id="GO:0033627">
    <property type="term" value="P:cell adhesion mediated by integrin"/>
    <property type="evidence" value="ECO:0007669"/>
    <property type="project" value="TreeGrafter"/>
</dbReference>
<keyword evidence="1 4" id="KW-0732">Signal</keyword>
<dbReference type="GO" id="GO:0009897">
    <property type="term" value="C:external side of plasma membrane"/>
    <property type="evidence" value="ECO:0007669"/>
    <property type="project" value="TreeGrafter"/>
</dbReference>
<dbReference type="InterPro" id="IPR000413">
    <property type="entry name" value="Integrin_alpha"/>
</dbReference>
<feature type="chain" id="PRO_5031508327" description="T9SS type A sorting domain-containing protein" evidence="4">
    <location>
        <begin position="26"/>
        <end position="623"/>
    </location>
</feature>
<dbReference type="GO" id="GO:0007160">
    <property type="term" value="P:cell-matrix adhesion"/>
    <property type="evidence" value="ECO:0007669"/>
    <property type="project" value="TreeGrafter"/>
</dbReference>
<keyword evidence="3" id="KW-0325">Glycoprotein</keyword>
<dbReference type="SUPFAM" id="SSF69318">
    <property type="entry name" value="Integrin alpha N-terminal domain"/>
    <property type="match status" value="3"/>
</dbReference>
<evidence type="ECO:0000256" key="2">
    <source>
        <dbReference type="ARBA" id="ARBA00022737"/>
    </source>
</evidence>
<feature type="signal peptide" evidence="4">
    <location>
        <begin position="1"/>
        <end position="25"/>
    </location>
</feature>
<evidence type="ECO:0008006" key="7">
    <source>
        <dbReference type="Google" id="ProtNLM"/>
    </source>
</evidence>
<evidence type="ECO:0000256" key="3">
    <source>
        <dbReference type="ARBA" id="ARBA00023180"/>
    </source>
</evidence>
<name>A0A7Y2EC11_UNCEI</name>